<evidence type="ECO:0000313" key="13">
    <source>
        <dbReference type="EMBL" id="KAF9664317.1"/>
    </source>
</evidence>
<protein>
    <recommendedName>
        <fullName evidence="4">galactinol--sucrose galactosyltransferase</fullName>
        <ecNumber evidence="4">2.4.1.82</ecNumber>
    </recommendedName>
</protein>
<dbReference type="EMBL" id="JADGMS010000016">
    <property type="protein sequence ID" value="KAF9664317.1"/>
    <property type="molecule type" value="Genomic_DNA"/>
</dbReference>
<organism evidence="13 14">
    <name type="scientific">Salix dunnii</name>
    <dbReference type="NCBI Taxonomy" id="1413687"/>
    <lineage>
        <taxon>Eukaryota</taxon>
        <taxon>Viridiplantae</taxon>
        <taxon>Streptophyta</taxon>
        <taxon>Embryophyta</taxon>
        <taxon>Tracheophyta</taxon>
        <taxon>Spermatophyta</taxon>
        <taxon>Magnoliopsida</taxon>
        <taxon>eudicotyledons</taxon>
        <taxon>Gunneridae</taxon>
        <taxon>Pentapetalae</taxon>
        <taxon>rosids</taxon>
        <taxon>fabids</taxon>
        <taxon>Malpighiales</taxon>
        <taxon>Salicaceae</taxon>
        <taxon>Saliceae</taxon>
        <taxon>Salix</taxon>
    </lineage>
</organism>
<dbReference type="SUPFAM" id="SSF52540">
    <property type="entry name" value="P-loop containing nucleoside triphosphate hydrolases"/>
    <property type="match status" value="1"/>
</dbReference>
<evidence type="ECO:0000256" key="2">
    <source>
        <dbReference type="ARBA" id="ARBA00006270"/>
    </source>
</evidence>
<dbReference type="SMART" id="SM00173">
    <property type="entry name" value="RAS"/>
    <property type="match status" value="1"/>
</dbReference>
<dbReference type="OrthoDB" id="4664297at2759"/>
<dbReference type="InterPro" id="IPR006689">
    <property type="entry name" value="Small_GTPase_ARF/SAR"/>
</dbReference>
<comment type="function">
    <text evidence="12">Intracellular vesicle trafficking and protein transport.</text>
</comment>
<dbReference type="FunFam" id="3.40.50.300:FF:000263">
    <property type="entry name" value="Ras-related protein RABB1c"/>
    <property type="match status" value="1"/>
</dbReference>
<dbReference type="AlphaFoldDB" id="A0A835J780"/>
<evidence type="ECO:0000256" key="1">
    <source>
        <dbReference type="ARBA" id="ARBA00004342"/>
    </source>
</evidence>
<evidence type="ECO:0000256" key="7">
    <source>
        <dbReference type="ARBA" id="ARBA00023136"/>
    </source>
</evidence>
<name>A0A835J780_9ROSI</name>
<evidence type="ECO:0000256" key="9">
    <source>
        <dbReference type="ARBA" id="ARBA00023288"/>
    </source>
</evidence>
<sequence>MFPTLSTNPLNLNMNMMSMAMLTRPQKPNSCFSSSSSTFLPHCNIQSLRFLPPRLPLRPNKNNCYKWKHSMFISAKPLLKNGTLSLNGHEAITGVPDNVFLTPLTDSSAFLGATSSQSSSRHVFKLGVIQDVRLLSLFRFKVWWMIPRVGNSGRDIPIETQMLLLEARKGPDLDKSNDPPSYMIFLPLLDGEFRGSLQGNSSNELELCLESGDPTVVTSESIRAVFVNYGNHPFDLMKESMKILEEQTGTFSMPGILDVFGWCTWDAFYHEVNPQGIKDGLKSLSEGGTPAKFLIIDDGWQDTTNEFQKEGEPFIDGSQFGGRLVSVEENNKFRRTSNESQDDAPNDLKHFVADIKRNFGLKYVYVWHALLGYWGGLVPNARDTKKYNPKLTYPLQSPGNLANMRDLAMDCMEKYGVGAIDPDRISQFYDDLHSYLVSQDVDGVKVDVQNILETIATDSGGRVSLTRHFQEALEKSIASNFQENSIICCMGLSTDSIYHSKRSAITRASDDYYPKNPATQTLHIAAVAFNSIFLGEVVVPDWDMFYSLHDAAEFHAIARAVGGCPVYVSDKPGHHDHKILKRLVLPDGSVLRAKYPGRPSRDCLFTDPVMDGKSLLKIWNLNKCTGVIGVFNCQGKGSWPCLDNTNQNHFSNSAEVSGQVSPADVEYFEEVSGKLWTGDCAIYSFNKGSVSRIPKGEKFGVGLKTLECDVFTVSPIKAYYEKIEFAPIGLMNMYNGGGAIESVEQCGDSTGYDRRIHIKGRGAGVGKSCLLLQFTDKRFQPVHDLTIGVEFGARMITIDNKPIKLQIWDTAGQESFRSITRSYYRGAAGALLVYDITRRETFNHLASWLEDARQHANANMTIMLIGNKSDLAHRRAVSTEEGEQFAKEHGLIFMEASAKTAQNVEEAFIKTAATIYKKIQDGVFDVSNESYGIKVGYGGIPGSSGGRDGASAQAGGCCS</sequence>
<evidence type="ECO:0000256" key="5">
    <source>
        <dbReference type="ARBA" id="ARBA00022741"/>
    </source>
</evidence>
<keyword evidence="14" id="KW-1185">Reference proteome</keyword>
<dbReference type="CDD" id="cd01866">
    <property type="entry name" value="Rab2"/>
    <property type="match status" value="1"/>
</dbReference>
<dbReference type="PRINTS" id="PR00449">
    <property type="entry name" value="RASTRNSFRMNG"/>
</dbReference>
<comment type="similarity">
    <text evidence="3">Belongs to the glycosyl hydrolases 36 family.</text>
</comment>
<dbReference type="InterPro" id="IPR017853">
    <property type="entry name" value="GH"/>
</dbReference>
<dbReference type="Gene3D" id="3.20.20.70">
    <property type="entry name" value="Aldolase class I"/>
    <property type="match status" value="1"/>
</dbReference>
<keyword evidence="7" id="KW-0472">Membrane</keyword>
<dbReference type="PROSITE" id="PS51421">
    <property type="entry name" value="RAS"/>
    <property type="match status" value="1"/>
</dbReference>
<evidence type="ECO:0000313" key="14">
    <source>
        <dbReference type="Proteomes" id="UP000657918"/>
    </source>
</evidence>
<evidence type="ECO:0000256" key="12">
    <source>
        <dbReference type="ARBA" id="ARBA00060176"/>
    </source>
</evidence>
<dbReference type="PROSITE" id="PS51420">
    <property type="entry name" value="RHO"/>
    <property type="match status" value="1"/>
</dbReference>
<dbReference type="FunFam" id="3.20.20.70:FF:000504">
    <property type="entry name" value="Uncharacterized protein"/>
    <property type="match status" value="1"/>
</dbReference>
<dbReference type="GO" id="GO:0005886">
    <property type="term" value="C:plasma membrane"/>
    <property type="evidence" value="ECO:0007669"/>
    <property type="project" value="UniProtKB-SubCell"/>
</dbReference>
<dbReference type="SMART" id="SM00174">
    <property type="entry name" value="RHO"/>
    <property type="match status" value="1"/>
</dbReference>
<dbReference type="PANTHER" id="PTHR31268:SF26">
    <property type="entry name" value="GALACTINOL--SUCROSE GALACTOSYLTRANSFERASE"/>
    <property type="match status" value="1"/>
</dbReference>
<keyword evidence="8" id="KW-0119">Carbohydrate metabolism</keyword>
<dbReference type="GO" id="GO:0005525">
    <property type="term" value="F:GTP binding"/>
    <property type="evidence" value="ECO:0007669"/>
    <property type="project" value="UniProtKB-KW"/>
</dbReference>
<dbReference type="InterPro" id="IPR027417">
    <property type="entry name" value="P-loop_NTPase"/>
</dbReference>
<keyword evidence="5" id="KW-0547">Nucleotide-binding</keyword>
<keyword evidence="10" id="KW-0636">Prenylation</keyword>
<keyword evidence="9" id="KW-0449">Lipoprotein</keyword>
<dbReference type="NCBIfam" id="TIGR00231">
    <property type="entry name" value="small_GTP"/>
    <property type="match status" value="1"/>
</dbReference>
<comment type="catalytic activity">
    <reaction evidence="11">
        <text>alpha-D-galactosyl-(1-&gt;3)-1D-myo-inositol + sucrose = raffinose + myo-inositol</text>
        <dbReference type="Rhea" id="RHEA:20161"/>
        <dbReference type="ChEBI" id="CHEBI:16634"/>
        <dbReference type="ChEBI" id="CHEBI:17268"/>
        <dbReference type="ChEBI" id="CHEBI:17505"/>
        <dbReference type="ChEBI" id="CHEBI:17992"/>
        <dbReference type="EC" id="2.4.1.82"/>
    </reaction>
</comment>
<dbReference type="InterPro" id="IPR005225">
    <property type="entry name" value="Small_GTP-bd"/>
</dbReference>
<dbReference type="Gene3D" id="3.40.50.300">
    <property type="entry name" value="P-loop containing nucleotide triphosphate hydrolases"/>
    <property type="match status" value="1"/>
</dbReference>
<dbReference type="PROSITE" id="PS51419">
    <property type="entry name" value="RAB"/>
    <property type="match status" value="1"/>
</dbReference>
<evidence type="ECO:0000256" key="10">
    <source>
        <dbReference type="ARBA" id="ARBA00023289"/>
    </source>
</evidence>
<dbReference type="Pfam" id="PF00025">
    <property type="entry name" value="Arf"/>
    <property type="match status" value="1"/>
</dbReference>
<dbReference type="GO" id="GO:0003924">
    <property type="term" value="F:GTPase activity"/>
    <property type="evidence" value="ECO:0007669"/>
    <property type="project" value="InterPro"/>
</dbReference>
<comment type="similarity">
    <text evidence="2">Belongs to the small GTPase superfamily. Rab family.</text>
</comment>
<gene>
    <name evidence="13" type="ORF">SADUNF_Sadunf16G0005700</name>
</gene>
<dbReference type="SMART" id="SM00175">
    <property type="entry name" value="RAB"/>
    <property type="match status" value="1"/>
</dbReference>
<comment type="subcellular location">
    <subcellularLocation>
        <location evidence="1">Cell membrane</location>
        <topology evidence="1">Lipid-anchor</topology>
        <orientation evidence="1">Cytoplasmic side</orientation>
    </subcellularLocation>
</comment>
<dbReference type="PANTHER" id="PTHR31268">
    <property type="match status" value="1"/>
</dbReference>
<dbReference type="SUPFAM" id="SSF51445">
    <property type="entry name" value="(Trans)glycosidases"/>
    <property type="match status" value="1"/>
</dbReference>
<dbReference type="InterPro" id="IPR008811">
    <property type="entry name" value="Glycosyl_hydrolases_36"/>
</dbReference>
<evidence type="ECO:0000256" key="8">
    <source>
        <dbReference type="ARBA" id="ARBA00023277"/>
    </source>
</evidence>
<dbReference type="Pfam" id="PF05691">
    <property type="entry name" value="Raffinose_syn"/>
    <property type="match status" value="1"/>
</dbReference>
<proteinExistence type="inferred from homology"/>
<keyword evidence="6" id="KW-0342">GTP-binding</keyword>
<dbReference type="EC" id="2.4.1.82" evidence="4"/>
<dbReference type="SMART" id="SM00176">
    <property type="entry name" value="RAN"/>
    <property type="match status" value="1"/>
</dbReference>
<evidence type="ECO:0000256" key="6">
    <source>
        <dbReference type="ARBA" id="ARBA00023134"/>
    </source>
</evidence>
<reference evidence="13 14" key="1">
    <citation type="submission" date="2020-10" db="EMBL/GenBank/DDBJ databases">
        <title>Plant Genome Project.</title>
        <authorList>
            <person name="Zhang R.-G."/>
        </authorList>
    </citation>
    <scope>NUCLEOTIDE SEQUENCE [LARGE SCALE GENOMIC DNA]</scope>
    <source>
        <strain evidence="13">FAFU-HL-1</strain>
        <tissue evidence="13">Leaf</tissue>
    </source>
</reference>
<dbReference type="Proteomes" id="UP000657918">
    <property type="component" value="Chromosome 16"/>
</dbReference>
<evidence type="ECO:0000256" key="3">
    <source>
        <dbReference type="ARBA" id="ARBA00007240"/>
    </source>
</evidence>
<dbReference type="GO" id="GO:0047274">
    <property type="term" value="F:galactinol-sucrose galactosyltransferase activity"/>
    <property type="evidence" value="ECO:0007669"/>
    <property type="project" value="UniProtKB-EC"/>
</dbReference>
<comment type="caution">
    <text evidence="13">The sequence shown here is derived from an EMBL/GenBank/DDBJ whole genome shotgun (WGS) entry which is preliminary data.</text>
</comment>
<dbReference type="InterPro" id="IPR001806">
    <property type="entry name" value="Small_GTPase"/>
</dbReference>
<evidence type="ECO:0000256" key="4">
    <source>
        <dbReference type="ARBA" id="ARBA00012708"/>
    </source>
</evidence>
<evidence type="ECO:0000256" key="11">
    <source>
        <dbReference type="ARBA" id="ARBA00049426"/>
    </source>
</evidence>
<dbReference type="InterPro" id="IPR013785">
    <property type="entry name" value="Aldolase_TIM"/>
</dbReference>
<accession>A0A835J780</accession>